<dbReference type="GO" id="GO:0070475">
    <property type="term" value="P:rRNA base methylation"/>
    <property type="evidence" value="ECO:0007669"/>
    <property type="project" value="TreeGrafter"/>
</dbReference>
<dbReference type="Pfam" id="PF01938">
    <property type="entry name" value="TRAM"/>
    <property type="match status" value="1"/>
</dbReference>
<dbReference type="OrthoDB" id="9804590at2"/>
<dbReference type="InterPro" id="IPR012340">
    <property type="entry name" value="NA-bd_OB-fold"/>
</dbReference>
<dbReference type="Gene3D" id="3.40.50.150">
    <property type="entry name" value="Vaccinia Virus protein VP39"/>
    <property type="match status" value="1"/>
</dbReference>
<proteinExistence type="inferred from homology"/>
<evidence type="ECO:0000313" key="6">
    <source>
        <dbReference type="EMBL" id="QBI19425.1"/>
    </source>
</evidence>
<dbReference type="CDD" id="cd02440">
    <property type="entry name" value="AdoMet_MTases"/>
    <property type="match status" value="1"/>
</dbReference>
<comment type="similarity">
    <text evidence="4">Belongs to the class I-like SAM-binding methyltransferase superfamily. RNA M5U methyltransferase family.</text>
</comment>
<dbReference type="RefSeq" id="WP_131154422.1">
    <property type="nucleotide sequence ID" value="NZ_CP036402.1"/>
</dbReference>
<dbReference type="KEGG" id="erz:ER308_07575"/>
<feature type="domain" description="TRAM" evidence="5">
    <location>
        <begin position="1"/>
        <end position="59"/>
    </location>
</feature>
<protein>
    <submittedName>
        <fullName evidence="6">Class I SAM-dependent RNA methyltransferase</fullName>
    </submittedName>
</protein>
<name>A0A411YDZ5_9ACTN</name>
<evidence type="ECO:0000313" key="7">
    <source>
        <dbReference type="Proteomes" id="UP000291469"/>
    </source>
</evidence>
<keyword evidence="2 4" id="KW-0808">Transferase</keyword>
<dbReference type="PANTHER" id="PTHR11061">
    <property type="entry name" value="RNA M5U METHYLTRANSFERASE"/>
    <property type="match status" value="1"/>
</dbReference>
<dbReference type="InterPro" id="IPR010280">
    <property type="entry name" value="U5_MeTrfase_fam"/>
</dbReference>
<dbReference type="InterPro" id="IPR002792">
    <property type="entry name" value="TRAM_dom"/>
</dbReference>
<feature type="active site" description="Nucleophile" evidence="4">
    <location>
        <position position="371"/>
    </location>
</feature>
<dbReference type="PROSITE" id="PS51687">
    <property type="entry name" value="SAM_MT_RNA_M5U"/>
    <property type="match status" value="1"/>
</dbReference>
<dbReference type="Gene3D" id="2.40.50.140">
    <property type="entry name" value="Nucleic acid-binding proteins"/>
    <property type="match status" value="1"/>
</dbReference>
<dbReference type="PROSITE" id="PS50926">
    <property type="entry name" value="TRAM"/>
    <property type="match status" value="1"/>
</dbReference>
<evidence type="ECO:0000259" key="5">
    <source>
        <dbReference type="PROSITE" id="PS50926"/>
    </source>
</evidence>
<dbReference type="AlphaFoldDB" id="A0A411YDZ5"/>
<dbReference type="SUPFAM" id="SSF50249">
    <property type="entry name" value="Nucleic acid-binding proteins"/>
    <property type="match status" value="1"/>
</dbReference>
<organism evidence="6 7">
    <name type="scientific">Egibacter rhizosphaerae</name>
    <dbReference type="NCBI Taxonomy" id="1670831"/>
    <lineage>
        <taxon>Bacteria</taxon>
        <taxon>Bacillati</taxon>
        <taxon>Actinomycetota</taxon>
        <taxon>Nitriliruptoria</taxon>
        <taxon>Egibacterales</taxon>
        <taxon>Egibacteraceae</taxon>
        <taxon>Egibacter</taxon>
    </lineage>
</organism>
<dbReference type="InterPro" id="IPR029063">
    <property type="entry name" value="SAM-dependent_MTases_sf"/>
</dbReference>
<evidence type="ECO:0000256" key="4">
    <source>
        <dbReference type="PROSITE-ProRule" id="PRU01024"/>
    </source>
</evidence>
<feature type="binding site" evidence="4">
    <location>
        <position position="344"/>
    </location>
    <ligand>
        <name>S-adenosyl-L-methionine</name>
        <dbReference type="ChEBI" id="CHEBI:59789"/>
    </ligand>
</feature>
<keyword evidence="3 4" id="KW-0949">S-adenosyl-L-methionine</keyword>
<keyword evidence="7" id="KW-1185">Reference proteome</keyword>
<dbReference type="SUPFAM" id="SSF53335">
    <property type="entry name" value="S-adenosyl-L-methionine-dependent methyltransferases"/>
    <property type="match status" value="1"/>
</dbReference>
<feature type="binding site" evidence="4">
    <location>
        <position position="250"/>
    </location>
    <ligand>
        <name>S-adenosyl-L-methionine</name>
        <dbReference type="ChEBI" id="CHEBI:59789"/>
    </ligand>
</feature>
<feature type="binding site" evidence="4">
    <location>
        <position position="300"/>
    </location>
    <ligand>
        <name>S-adenosyl-L-methionine</name>
        <dbReference type="ChEBI" id="CHEBI:59789"/>
    </ligand>
</feature>
<reference evidence="6 7" key="1">
    <citation type="submission" date="2019-01" db="EMBL/GenBank/DDBJ databases">
        <title>Egibacter rhizosphaerae EGI 80759T.</title>
        <authorList>
            <person name="Chen D.-D."/>
            <person name="Tian Y."/>
            <person name="Jiao J.-Y."/>
            <person name="Zhang X.-T."/>
            <person name="Zhang Y.-G."/>
            <person name="Zhang Y."/>
            <person name="Xiao M."/>
            <person name="Shu W.-S."/>
            <person name="Li W.-J."/>
        </authorList>
    </citation>
    <scope>NUCLEOTIDE SEQUENCE [LARGE SCALE GENOMIC DNA]</scope>
    <source>
        <strain evidence="6 7">EGI 80759</strain>
    </source>
</reference>
<gene>
    <name evidence="6" type="ORF">ER308_07575</name>
</gene>
<evidence type="ECO:0000256" key="3">
    <source>
        <dbReference type="ARBA" id="ARBA00022691"/>
    </source>
</evidence>
<accession>A0A411YDZ5</accession>
<evidence type="ECO:0000256" key="2">
    <source>
        <dbReference type="ARBA" id="ARBA00022679"/>
    </source>
</evidence>
<dbReference type="EMBL" id="CP036402">
    <property type="protein sequence ID" value="QBI19425.1"/>
    <property type="molecule type" value="Genomic_DNA"/>
</dbReference>
<evidence type="ECO:0000256" key="1">
    <source>
        <dbReference type="ARBA" id="ARBA00022603"/>
    </source>
</evidence>
<keyword evidence="1 4" id="KW-0489">Methyltransferase</keyword>
<dbReference type="GO" id="GO:0070041">
    <property type="term" value="F:rRNA (uridine-C5-)-methyltransferase activity"/>
    <property type="evidence" value="ECO:0007669"/>
    <property type="project" value="TreeGrafter"/>
</dbReference>
<dbReference type="Proteomes" id="UP000291469">
    <property type="component" value="Chromosome"/>
</dbReference>
<feature type="binding site" evidence="4">
    <location>
        <position position="279"/>
    </location>
    <ligand>
        <name>S-adenosyl-L-methionine</name>
        <dbReference type="ChEBI" id="CHEBI:59789"/>
    </ligand>
</feature>
<dbReference type="Gene3D" id="2.40.50.1070">
    <property type="match status" value="1"/>
</dbReference>
<sequence>MTAARTETITADGIAHGGEAVGRLADGKACFVAHAIPGETVVVAVEDERKRFARGTAVEVVEPSPHRVTPPCPHFGPGRCGGCRLQHISPAHQAVLLRRIVTEQLERIARLEDPPVAETVRPHGGDGLGYRNRARFTPDGSGHLGFHRAASHEVEPVATCPLLEPAAQAAREAAGDTWQGVDAVVVRSDADGHRSIEVHPGDDPLPPLTPHAPDTALIGTDGPVALRGDPRLREQVGEVSLRVSPTVFFQPSRAGASALTDLVRTEAAVRTGERVLDAYAGVGLFGAALAADGGRVTAVEGDPLATEDALVNLPADAEVITAPVPEAVAELAQDGERFGVVVLDPPRKGAGPESVVALADRCDRTLVYVSCDPAALARDTRALIDHGWRLARATPVDQFTHSAHVEIVARFERPA</sequence>
<dbReference type="Pfam" id="PF05958">
    <property type="entry name" value="tRNA_U5-meth_tr"/>
    <property type="match status" value="1"/>
</dbReference>
<dbReference type="PANTHER" id="PTHR11061:SF30">
    <property type="entry name" value="TRNA (URACIL(54)-C(5))-METHYLTRANSFERASE"/>
    <property type="match status" value="1"/>
</dbReference>